<comment type="subcellular location">
    <subcellularLocation>
        <location evidence="1">Cell inner membrane</location>
        <topology evidence="1">Multi-pass membrane protein</topology>
    </subcellularLocation>
</comment>
<feature type="transmembrane region" description="Helical" evidence="8">
    <location>
        <begin position="288"/>
        <end position="306"/>
    </location>
</feature>
<dbReference type="AlphaFoldDB" id="A0A5C7FCR5"/>
<evidence type="ECO:0000256" key="1">
    <source>
        <dbReference type="ARBA" id="ARBA00004429"/>
    </source>
</evidence>
<evidence type="ECO:0000313" key="11">
    <source>
        <dbReference type="Proteomes" id="UP000321816"/>
    </source>
</evidence>
<proteinExistence type="predicted"/>
<dbReference type="OrthoDB" id="1650886at2"/>
<feature type="transmembrane region" description="Helical" evidence="8">
    <location>
        <begin position="94"/>
        <end position="113"/>
    </location>
</feature>
<dbReference type="PIRSF" id="PIRSF004925">
    <property type="entry name" value="HcaT"/>
    <property type="match status" value="1"/>
</dbReference>
<keyword evidence="4" id="KW-0997">Cell inner membrane</keyword>
<evidence type="ECO:0000256" key="4">
    <source>
        <dbReference type="ARBA" id="ARBA00022519"/>
    </source>
</evidence>
<evidence type="ECO:0000256" key="5">
    <source>
        <dbReference type="ARBA" id="ARBA00022692"/>
    </source>
</evidence>
<keyword evidence="7 8" id="KW-0472">Membrane</keyword>
<feature type="transmembrane region" description="Helical" evidence="8">
    <location>
        <begin position="326"/>
        <end position="350"/>
    </location>
</feature>
<keyword evidence="3" id="KW-1003">Cell membrane</keyword>
<evidence type="ECO:0000256" key="7">
    <source>
        <dbReference type="ARBA" id="ARBA00023136"/>
    </source>
</evidence>
<dbReference type="RefSeq" id="WP_147802256.1">
    <property type="nucleotide sequence ID" value="NZ_CP144914.1"/>
</dbReference>
<feature type="transmembrane region" description="Helical" evidence="8">
    <location>
        <begin position="134"/>
        <end position="154"/>
    </location>
</feature>
<gene>
    <name evidence="10" type="ORF">FTX54_008920</name>
</gene>
<evidence type="ECO:0000313" key="10">
    <source>
        <dbReference type="EMBL" id="WWD78559.1"/>
    </source>
</evidence>
<dbReference type="InterPro" id="IPR024989">
    <property type="entry name" value="MFS_assoc_dom"/>
</dbReference>
<dbReference type="Proteomes" id="UP000321816">
    <property type="component" value="Chromosome"/>
</dbReference>
<evidence type="ECO:0000256" key="3">
    <source>
        <dbReference type="ARBA" id="ARBA00022475"/>
    </source>
</evidence>
<dbReference type="Gene3D" id="1.20.1250.20">
    <property type="entry name" value="MFS general substrate transporter like domains"/>
    <property type="match status" value="2"/>
</dbReference>
<feature type="transmembrane region" description="Helical" evidence="8">
    <location>
        <begin position="200"/>
        <end position="217"/>
    </location>
</feature>
<feature type="transmembrane region" description="Helical" evidence="8">
    <location>
        <begin position="41"/>
        <end position="60"/>
    </location>
</feature>
<dbReference type="GO" id="GO:0015528">
    <property type="term" value="F:lactose:proton symporter activity"/>
    <property type="evidence" value="ECO:0007669"/>
    <property type="project" value="TreeGrafter"/>
</dbReference>
<keyword evidence="5 8" id="KW-0812">Transmembrane</keyword>
<evidence type="ECO:0000259" key="9">
    <source>
        <dbReference type="Pfam" id="PF12832"/>
    </source>
</evidence>
<dbReference type="InterPro" id="IPR026032">
    <property type="entry name" value="HcaT-like"/>
</dbReference>
<accession>A0A5C7FCR5</accession>
<dbReference type="Pfam" id="PF12832">
    <property type="entry name" value="MFS_1_like"/>
    <property type="match status" value="1"/>
</dbReference>
<feature type="transmembrane region" description="Helical" evidence="8">
    <location>
        <begin position="12"/>
        <end position="29"/>
    </location>
</feature>
<sequence length="384" mass="42643">MQSPSVWKLKGTLFCFHASMTIIISYLPVYFQNLGLSPAEIGILLAVGPAAAILAQPFWGFMSDRWKTVKRILLLCLTGALLVGYFLFQLSEFFFIIPVIYMFFSFLSPAGGLGDSLAQKLSVERNVSFGSIRMWGSLGFGSASLAGGYILSWIGIEHIYAVFAVFLCFALIFAFNTPDSIPSKRPVRFSDALRLRKDKTLLLFLAFILSISLTHRMNDSFMGLYIVELGADESVIGMAWFIGVFTEAAMFAFSVYWMRRFHPLTLIAIAAAIYLLRWILMFSAPGPGFLLAVQVTHGMAFAIFYLTGFQFMGRLVPKELESTGHLIFISMFFGVSGVVGSALGGFIINAADVKTLYLVMACIAFFGFLGALLYRFKFKSLYSM</sequence>
<feature type="transmembrane region" description="Helical" evidence="8">
    <location>
        <begin position="264"/>
        <end position="282"/>
    </location>
</feature>
<reference evidence="10 11" key="1">
    <citation type="submission" date="2024-01" db="EMBL/GenBank/DDBJ databases">
        <title>Complete Genome Sequence of Alkalicoccus halolimnae BZ-SZ-XJ29T, a Moderately Halophilic Bacterium Isolated from a Salt Lake.</title>
        <authorList>
            <person name="Zhao B."/>
        </authorList>
    </citation>
    <scope>NUCLEOTIDE SEQUENCE [LARGE SCALE GENOMIC DNA]</scope>
    <source>
        <strain evidence="10 11">BZ-SZ-XJ29</strain>
    </source>
</reference>
<dbReference type="PANTHER" id="PTHR23522:SF10">
    <property type="entry name" value="3-PHENYLPROPIONIC ACID TRANSPORTER-RELATED"/>
    <property type="match status" value="1"/>
</dbReference>
<keyword evidence="6 8" id="KW-1133">Transmembrane helix</keyword>
<keyword evidence="2" id="KW-0813">Transport</keyword>
<feature type="domain" description="Major facilitator superfamily associated" evidence="9">
    <location>
        <begin position="7"/>
        <end position="358"/>
    </location>
</feature>
<keyword evidence="11" id="KW-1185">Reference proteome</keyword>
<feature type="transmembrane region" description="Helical" evidence="8">
    <location>
        <begin position="237"/>
        <end position="257"/>
    </location>
</feature>
<evidence type="ECO:0000256" key="6">
    <source>
        <dbReference type="ARBA" id="ARBA00022989"/>
    </source>
</evidence>
<dbReference type="PANTHER" id="PTHR23522">
    <property type="entry name" value="BLL5896 PROTEIN"/>
    <property type="match status" value="1"/>
</dbReference>
<dbReference type="EMBL" id="CP144914">
    <property type="protein sequence ID" value="WWD78559.1"/>
    <property type="molecule type" value="Genomic_DNA"/>
</dbReference>
<organism evidence="10 11">
    <name type="scientific">Alkalicoccus halolimnae</name>
    <dbReference type="NCBI Taxonomy" id="1667239"/>
    <lineage>
        <taxon>Bacteria</taxon>
        <taxon>Bacillati</taxon>
        <taxon>Bacillota</taxon>
        <taxon>Bacilli</taxon>
        <taxon>Bacillales</taxon>
        <taxon>Bacillaceae</taxon>
        <taxon>Alkalicoccus</taxon>
    </lineage>
</organism>
<feature type="transmembrane region" description="Helical" evidence="8">
    <location>
        <begin position="72"/>
        <end position="88"/>
    </location>
</feature>
<dbReference type="InterPro" id="IPR036259">
    <property type="entry name" value="MFS_trans_sf"/>
</dbReference>
<evidence type="ECO:0000256" key="8">
    <source>
        <dbReference type="SAM" id="Phobius"/>
    </source>
</evidence>
<protein>
    <submittedName>
        <fullName evidence="10">MFS transporter</fullName>
    </submittedName>
</protein>
<evidence type="ECO:0000256" key="2">
    <source>
        <dbReference type="ARBA" id="ARBA00022448"/>
    </source>
</evidence>
<dbReference type="SUPFAM" id="SSF103473">
    <property type="entry name" value="MFS general substrate transporter"/>
    <property type="match status" value="1"/>
</dbReference>
<feature type="transmembrane region" description="Helical" evidence="8">
    <location>
        <begin position="160"/>
        <end position="179"/>
    </location>
</feature>
<name>A0A5C7FCR5_9BACI</name>
<dbReference type="GO" id="GO:0030395">
    <property type="term" value="F:lactose binding"/>
    <property type="evidence" value="ECO:0007669"/>
    <property type="project" value="TreeGrafter"/>
</dbReference>
<feature type="transmembrane region" description="Helical" evidence="8">
    <location>
        <begin position="356"/>
        <end position="374"/>
    </location>
</feature>
<dbReference type="KEGG" id="ahal:FTX54_008920"/>
<dbReference type="GO" id="GO:0005886">
    <property type="term" value="C:plasma membrane"/>
    <property type="evidence" value="ECO:0007669"/>
    <property type="project" value="UniProtKB-SubCell"/>
</dbReference>